<dbReference type="PANTHER" id="PTHR43677:SF4">
    <property type="entry name" value="QUINONE OXIDOREDUCTASE-LIKE PROTEIN 2"/>
    <property type="match status" value="1"/>
</dbReference>
<dbReference type="InterPro" id="IPR020843">
    <property type="entry name" value="ER"/>
</dbReference>
<gene>
    <name evidence="2" type="ORF">PUT78_03945</name>
</gene>
<dbReference type="EMBL" id="JAQZSM010000002">
    <property type="protein sequence ID" value="MDD7970240.1"/>
    <property type="molecule type" value="Genomic_DNA"/>
</dbReference>
<name>A0ABT5T544_9RHOB</name>
<sequence>MRAVRLESTESPPTFQQIREPVHGPGEVLIDVAACGLNFADLLMMKGQYQERPALPATLGMEIAGTIRAISPDVTGFHVGQRVAAFTGQGGLAEMATCPAARCIALPDNMPMTEASGFLVAYGTSHLALRHRASLQPNETLVVLGAAGGVGLTAVETAAQMGARVVAVARGVEKLKIAEQAGASVCLDSDTTDLRSALKDMGGVDVVYDAIGEPMASAALHALRPEGRFLAIGFAGGTVPRFPANILLVKNLTVIGLYWGGYLNFAPKALTDSLQELLSWYAQGRIKPHISHVLPFDQVFEGFELLRNRKSTGKIVISLRDGA</sequence>
<keyword evidence="3" id="KW-1185">Reference proteome</keyword>
<protein>
    <submittedName>
        <fullName evidence="2">NADPH:quinone oxidoreductase family protein</fullName>
    </submittedName>
</protein>
<dbReference type="Pfam" id="PF08240">
    <property type="entry name" value="ADH_N"/>
    <property type="match status" value="1"/>
</dbReference>
<evidence type="ECO:0000313" key="2">
    <source>
        <dbReference type="EMBL" id="MDD7970240.1"/>
    </source>
</evidence>
<dbReference type="SMART" id="SM00829">
    <property type="entry name" value="PKS_ER"/>
    <property type="match status" value="1"/>
</dbReference>
<dbReference type="Proteomes" id="UP001431784">
    <property type="component" value="Unassembled WGS sequence"/>
</dbReference>
<dbReference type="InterPro" id="IPR013154">
    <property type="entry name" value="ADH-like_N"/>
</dbReference>
<dbReference type="CDD" id="cd08241">
    <property type="entry name" value="QOR1"/>
    <property type="match status" value="1"/>
</dbReference>
<evidence type="ECO:0000313" key="3">
    <source>
        <dbReference type="Proteomes" id="UP001431784"/>
    </source>
</evidence>
<proteinExistence type="predicted"/>
<dbReference type="Pfam" id="PF00107">
    <property type="entry name" value="ADH_zinc_N"/>
    <property type="match status" value="1"/>
</dbReference>
<dbReference type="RefSeq" id="WP_274350837.1">
    <property type="nucleotide sequence ID" value="NZ_JAQZSM010000002.1"/>
</dbReference>
<dbReference type="SUPFAM" id="SSF50129">
    <property type="entry name" value="GroES-like"/>
    <property type="match status" value="1"/>
</dbReference>
<organism evidence="2 3">
    <name type="scientific">Roseinatronobacter alkalisoli</name>
    <dbReference type="NCBI Taxonomy" id="3028235"/>
    <lineage>
        <taxon>Bacteria</taxon>
        <taxon>Pseudomonadati</taxon>
        <taxon>Pseudomonadota</taxon>
        <taxon>Alphaproteobacteria</taxon>
        <taxon>Rhodobacterales</taxon>
        <taxon>Paracoccaceae</taxon>
        <taxon>Roseinatronobacter</taxon>
    </lineage>
</organism>
<accession>A0ABT5T544</accession>
<reference evidence="2" key="1">
    <citation type="submission" date="2023-02" db="EMBL/GenBank/DDBJ databases">
        <title>Description of Roseinatronobacter alkalisoli sp. nov., an alkaliphilic bacerium isolated from soda soil.</title>
        <authorList>
            <person name="Wei W."/>
        </authorList>
    </citation>
    <scope>NUCLEOTIDE SEQUENCE</scope>
    <source>
        <strain evidence="2">HJB301</strain>
    </source>
</reference>
<dbReference type="InterPro" id="IPR051397">
    <property type="entry name" value="Zn-ADH-like_protein"/>
</dbReference>
<dbReference type="Gene3D" id="3.90.180.10">
    <property type="entry name" value="Medium-chain alcohol dehydrogenases, catalytic domain"/>
    <property type="match status" value="1"/>
</dbReference>
<dbReference type="InterPro" id="IPR013149">
    <property type="entry name" value="ADH-like_C"/>
</dbReference>
<dbReference type="SUPFAM" id="SSF51735">
    <property type="entry name" value="NAD(P)-binding Rossmann-fold domains"/>
    <property type="match status" value="1"/>
</dbReference>
<dbReference type="InterPro" id="IPR036291">
    <property type="entry name" value="NAD(P)-bd_dom_sf"/>
</dbReference>
<feature type="domain" description="Enoyl reductase (ER)" evidence="1">
    <location>
        <begin position="8"/>
        <end position="317"/>
    </location>
</feature>
<dbReference type="PANTHER" id="PTHR43677">
    <property type="entry name" value="SHORT-CHAIN DEHYDROGENASE/REDUCTASE"/>
    <property type="match status" value="1"/>
</dbReference>
<comment type="caution">
    <text evidence="2">The sequence shown here is derived from an EMBL/GenBank/DDBJ whole genome shotgun (WGS) entry which is preliminary data.</text>
</comment>
<dbReference type="Gene3D" id="3.40.50.720">
    <property type="entry name" value="NAD(P)-binding Rossmann-like Domain"/>
    <property type="match status" value="1"/>
</dbReference>
<dbReference type="InterPro" id="IPR011032">
    <property type="entry name" value="GroES-like_sf"/>
</dbReference>
<evidence type="ECO:0000259" key="1">
    <source>
        <dbReference type="SMART" id="SM00829"/>
    </source>
</evidence>